<evidence type="ECO:0000256" key="5">
    <source>
        <dbReference type="ARBA" id="ARBA00022917"/>
    </source>
</evidence>
<comment type="function">
    <text evidence="6">Acts as a component of the translation initiation factor 2B (eIF2B) complex, which catalyzes the exchange of GDP for GTP on eukaryotic initiation factor 2 (eIF2) gamma subunit. Its guanine nucleotide exchange factor activity is repressed when bound to eIF2 complex phosphorylated on the alpha subunit, thereby limiting the amount of methionyl-initiator methionine tRNA available to the ribosome and consequently global translation is repressed.</text>
</comment>
<dbReference type="Pfam" id="PF01008">
    <property type="entry name" value="IF-2B"/>
    <property type="match status" value="1"/>
</dbReference>
<dbReference type="Gene3D" id="3.40.50.10470">
    <property type="entry name" value="Translation initiation factor eif-2b, domain 2"/>
    <property type="match status" value="2"/>
</dbReference>
<dbReference type="GO" id="GO:0005085">
    <property type="term" value="F:guanyl-nucleotide exchange factor activity"/>
    <property type="evidence" value="ECO:0007669"/>
    <property type="project" value="TreeGrafter"/>
</dbReference>
<proteinExistence type="inferred from homology"/>
<evidence type="ECO:0000256" key="3">
    <source>
        <dbReference type="ARBA" id="ARBA00022490"/>
    </source>
</evidence>
<dbReference type="Ensembl" id="ENSPRET00000029108.1">
    <property type="protein sequence ID" value="ENSPREP00000028787.1"/>
    <property type="gene ID" value="ENSPREG00000019462.1"/>
</dbReference>
<evidence type="ECO:0000256" key="8">
    <source>
        <dbReference type="ARBA" id="ARBA00044228"/>
    </source>
</evidence>
<comment type="similarity">
    <text evidence="2 10">Belongs to the eIF-2B alpha/beta/delta subunits family.</text>
</comment>
<reference evidence="12" key="1">
    <citation type="submission" date="2013-11" db="EMBL/GenBank/DDBJ databases">
        <title>The genomic landscape of the Guanapo guppy.</title>
        <authorList>
            <person name="Kuenstner A."/>
            <person name="Dreyer C."/>
        </authorList>
    </citation>
    <scope>NUCLEOTIDE SEQUENCE</scope>
    <source>
        <strain evidence="12">Guanapo</strain>
    </source>
</reference>
<dbReference type="GO" id="GO:0005851">
    <property type="term" value="C:eukaryotic translation initiation factor 2B complex"/>
    <property type="evidence" value="ECO:0007669"/>
    <property type="project" value="TreeGrafter"/>
</dbReference>
<evidence type="ECO:0000256" key="2">
    <source>
        <dbReference type="ARBA" id="ARBA00007251"/>
    </source>
</evidence>
<accession>A0A3P9Q3Q3</accession>
<protein>
    <recommendedName>
        <fullName evidence="7">Translation initiation factor eIF2B subunit beta</fullName>
    </recommendedName>
    <alternativeName>
        <fullName evidence="8">eIF2B GDP-GTP exchange factor subunit beta</fullName>
    </alternativeName>
</protein>
<evidence type="ECO:0000256" key="10">
    <source>
        <dbReference type="RuleBase" id="RU003814"/>
    </source>
</evidence>
<comment type="subcellular location">
    <subcellularLocation>
        <location evidence="1">Cytoplasm</location>
        <location evidence="1">Cytosol</location>
    </subcellularLocation>
</comment>
<evidence type="ECO:0000256" key="4">
    <source>
        <dbReference type="ARBA" id="ARBA00022540"/>
    </source>
</evidence>
<evidence type="ECO:0000256" key="7">
    <source>
        <dbReference type="ARBA" id="ARBA00044122"/>
    </source>
</evidence>
<dbReference type="PANTHER" id="PTHR45859">
    <property type="entry name" value="TRANSLATION INITIATION FACTOR EIF-2B SUBUNIT BETA"/>
    <property type="match status" value="1"/>
</dbReference>
<dbReference type="FunFam" id="3.40.50.10470:FF:000012">
    <property type="entry name" value="Eukaryotic translation initiation factor 2B, subunit 2 beta"/>
    <property type="match status" value="1"/>
</dbReference>
<reference evidence="11" key="3">
    <citation type="submission" date="2025-09" db="UniProtKB">
        <authorList>
            <consortium name="Ensembl"/>
        </authorList>
    </citation>
    <scope>IDENTIFICATION</scope>
    <source>
        <strain evidence="11">Guanapo</strain>
    </source>
</reference>
<dbReference type="GO" id="GO:0005829">
    <property type="term" value="C:cytosol"/>
    <property type="evidence" value="ECO:0007669"/>
    <property type="project" value="UniProtKB-SubCell"/>
</dbReference>
<evidence type="ECO:0000313" key="11">
    <source>
        <dbReference type="Ensembl" id="ENSPREP00000028787.1"/>
    </source>
</evidence>
<dbReference type="SUPFAM" id="SSF100950">
    <property type="entry name" value="NagB/RpiA/CoA transferase-like"/>
    <property type="match status" value="1"/>
</dbReference>
<keyword evidence="12" id="KW-1185">Reference proteome</keyword>
<reference evidence="11" key="2">
    <citation type="submission" date="2025-08" db="UniProtKB">
        <authorList>
            <consortium name="Ensembl"/>
        </authorList>
    </citation>
    <scope>IDENTIFICATION</scope>
    <source>
        <strain evidence="11">Guanapo</strain>
    </source>
</reference>
<evidence type="ECO:0000256" key="1">
    <source>
        <dbReference type="ARBA" id="ARBA00004514"/>
    </source>
</evidence>
<evidence type="ECO:0000313" key="12">
    <source>
        <dbReference type="Proteomes" id="UP000242638"/>
    </source>
</evidence>
<name>A0A3P9Q3Q3_POERE</name>
<keyword evidence="5" id="KW-0648">Protein biosynthesis</keyword>
<dbReference type="InterPro" id="IPR051855">
    <property type="entry name" value="eIF2B_beta_subunit"/>
</dbReference>
<dbReference type="Proteomes" id="UP000242638">
    <property type="component" value="Unassembled WGS sequence"/>
</dbReference>
<keyword evidence="4" id="KW-0396">Initiation factor</keyword>
<dbReference type="GeneTree" id="ENSGT00550000074908"/>
<organism evidence="11 12">
    <name type="scientific">Poecilia reticulata</name>
    <name type="common">Guppy</name>
    <name type="synonym">Acanthophacelus reticulatus</name>
    <dbReference type="NCBI Taxonomy" id="8081"/>
    <lineage>
        <taxon>Eukaryota</taxon>
        <taxon>Metazoa</taxon>
        <taxon>Chordata</taxon>
        <taxon>Craniata</taxon>
        <taxon>Vertebrata</taxon>
        <taxon>Euteleostomi</taxon>
        <taxon>Actinopterygii</taxon>
        <taxon>Neopterygii</taxon>
        <taxon>Teleostei</taxon>
        <taxon>Neoteleostei</taxon>
        <taxon>Acanthomorphata</taxon>
        <taxon>Ovalentaria</taxon>
        <taxon>Atherinomorphae</taxon>
        <taxon>Cyprinodontiformes</taxon>
        <taxon>Poeciliidae</taxon>
        <taxon>Poeciliinae</taxon>
        <taxon>Poecilia</taxon>
    </lineage>
</organism>
<dbReference type="InterPro" id="IPR042529">
    <property type="entry name" value="IF_2B-like_C"/>
</dbReference>
<keyword evidence="3" id="KW-0963">Cytoplasm</keyword>
<dbReference type="PANTHER" id="PTHR45859:SF1">
    <property type="entry name" value="TRANSLATION INITIATION FACTOR EIF-2B SUBUNIT BETA"/>
    <property type="match status" value="1"/>
</dbReference>
<evidence type="ECO:0000256" key="9">
    <source>
        <dbReference type="ARBA" id="ARBA00046432"/>
    </source>
</evidence>
<sequence>MPGPDKETDLTERVEAFLSDLKRGGSGAGPLRGSAETARETTALLRKITAQARWSSAGDLMEIIRKEGRRMTAAQPSETTVGNMIRRVLKIIREEYARSRGSSEEADQQESLHKLLTSGGLCEENFRQHFAPLKANVIEAINELLTELEGTTDNISMQALEHIHSNEVIMTIGRSRTVEAFLRDAARKRKFHVIVAECAPFCQGHEMATNLSKAGIETTVIADAAIFAVMSRVNKFPNEEDTFHKFVSPHEVLPFTEGEILSKVNVHCPVFDYVPPELITLFISNIGGHAPSYIYRLMSELYHPEDHEL</sequence>
<dbReference type="Bgee" id="ENSPREG00000019462">
    <property type="expression patterns" value="Expressed in head and 1 other cell type or tissue"/>
</dbReference>
<dbReference type="AlphaFoldDB" id="A0A3P9Q3Q3"/>
<comment type="subunit">
    <text evidence="9">Component of the translation initiation factor 2B (eIF2B) complex which is a heterodecamer of two sets of five different subunits: alpha, beta, gamma, delta and epsilon. Subunits alpha, beta and delta comprise a regulatory subcomplex and subunits epsilon and gamma comprise a catalytic subcomplex. Within the complex, the hexameric regulatory complex resides at the center, with the two heterodimeric catalytic subcomplexes bound on opposite sides.</text>
</comment>
<dbReference type="InterPro" id="IPR000649">
    <property type="entry name" value="IF-2B-related"/>
</dbReference>
<dbReference type="GO" id="GO:0003743">
    <property type="term" value="F:translation initiation factor activity"/>
    <property type="evidence" value="ECO:0007669"/>
    <property type="project" value="UniProtKB-KW"/>
</dbReference>
<dbReference type="InterPro" id="IPR037171">
    <property type="entry name" value="NagB/RpiA_transferase-like"/>
</dbReference>
<evidence type="ECO:0000256" key="6">
    <source>
        <dbReference type="ARBA" id="ARBA00043898"/>
    </source>
</evidence>